<evidence type="ECO:0000313" key="1">
    <source>
        <dbReference type="EMBL" id="TYI15110.1"/>
    </source>
</evidence>
<sequence length="72" mass="8399">MRLKDFQEGIKTEVHFENTKKADLTLATVASRPIIRMMLWILTVSGQNVQGRRLKEFDCRFEDTKLAAITTW</sequence>
<dbReference type="Proteomes" id="UP000322667">
    <property type="component" value="Chromosome A08"/>
</dbReference>
<name>A0A5D2PJW8_GOSTO</name>
<proteinExistence type="predicted"/>
<dbReference type="AlphaFoldDB" id="A0A5D2PJW8"/>
<evidence type="ECO:0000313" key="2">
    <source>
        <dbReference type="Proteomes" id="UP000322667"/>
    </source>
</evidence>
<protein>
    <submittedName>
        <fullName evidence="1">Uncharacterized protein</fullName>
    </submittedName>
</protein>
<organism evidence="1 2">
    <name type="scientific">Gossypium tomentosum</name>
    <name type="common">Hawaiian cotton</name>
    <name type="synonym">Gossypium sandvicense</name>
    <dbReference type="NCBI Taxonomy" id="34277"/>
    <lineage>
        <taxon>Eukaryota</taxon>
        <taxon>Viridiplantae</taxon>
        <taxon>Streptophyta</taxon>
        <taxon>Embryophyta</taxon>
        <taxon>Tracheophyta</taxon>
        <taxon>Spermatophyta</taxon>
        <taxon>Magnoliopsida</taxon>
        <taxon>eudicotyledons</taxon>
        <taxon>Gunneridae</taxon>
        <taxon>Pentapetalae</taxon>
        <taxon>rosids</taxon>
        <taxon>malvids</taxon>
        <taxon>Malvales</taxon>
        <taxon>Malvaceae</taxon>
        <taxon>Malvoideae</taxon>
        <taxon>Gossypium</taxon>
    </lineage>
</organism>
<gene>
    <name evidence="1" type="ORF">ES332_A08G164500v1</name>
</gene>
<keyword evidence="2" id="KW-1185">Reference proteome</keyword>
<reference evidence="1 2" key="1">
    <citation type="submission" date="2019-07" db="EMBL/GenBank/DDBJ databases">
        <title>WGS assembly of Gossypium tomentosum.</title>
        <authorList>
            <person name="Chen Z.J."/>
            <person name="Sreedasyam A."/>
            <person name="Ando A."/>
            <person name="Song Q."/>
            <person name="De L."/>
            <person name="Hulse-Kemp A."/>
            <person name="Ding M."/>
            <person name="Ye W."/>
            <person name="Kirkbride R."/>
            <person name="Jenkins J."/>
            <person name="Plott C."/>
            <person name="Lovell J."/>
            <person name="Lin Y.-M."/>
            <person name="Vaughn R."/>
            <person name="Liu B."/>
            <person name="Li W."/>
            <person name="Simpson S."/>
            <person name="Scheffler B."/>
            <person name="Saski C."/>
            <person name="Grover C."/>
            <person name="Hu G."/>
            <person name="Conover J."/>
            <person name="Carlson J."/>
            <person name="Shu S."/>
            <person name="Boston L."/>
            <person name="Williams M."/>
            <person name="Peterson D."/>
            <person name="Mcgee K."/>
            <person name="Jones D."/>
            <person name="Wendel J."/>
            <person name="Stelly D."/>
            <person name="Grimwood J."/>
            <person name="Schmutz J."/>
        </authorList>
    </citation>
    <scope>NUCLEOTIDE SEQUENCE [LARGE SCALE GENOMIC DNA]</scope>
    <source>
        <strain evidence="1">7179.01</strain>
    </source>
</reference>
<dbReference type="EMBL" id="CM017617">
    <property type="protein sequence ID" value="TYI15110.1"/>
    <property type="molecule type" value="Genomic_DNA"/>
</dbReference>
<accession>A0A5D2PJW8</accession>